<dbReference type="EMBL" id="JH711593">
    <property type="protein sequence ID" value="EIW74302.1"/>
    <property type="molecule type" value="Genomic_DNA"/>
</dbReference>
<evidence type="ECO:0000313" key="3">
    <source>
        <dbReference type="Proteomes" id="UP000053558"/>
    </source>
</evidence>
<evidence type="ECO:0000313" key="2">
    <source>
        <dbReference type="EMBL" id="EIW74302.1"/>
    </source>
</evidence>
<dbReference type="Proteomes" id="UP000053558">
    <property type="component" value="Unassembled WGS sequence"/>
</dbReference>
<organism evidence="2 3">
    <name type="scientific">Coniophora puteana (strain RWD-64-598)</name>
    <name type="common">Brown rot fungus</name>
    <dbReference type="NCBI Taxonomy" id="741705"/>
    <lineage>
        <taxon>Eukaryota</taxon>
        <taxon>Fungi</taxon>
        <taxon>Dikarya</taxon>
        <taxon>Basidiomycota</taxon>
        <taxon>Agaricomycotina</taxon>
        <taxon>Agaricomycetes</taxon>
        <taxon>Agaricomycetidae</taxon>
        <taxon>Boletales</taxon>
        <taxon>Coniophorineae</taxon>
        <taxon>Coniophoraceae</taxon>
        <taxon>Coniophora</taxon>
    </lineage>
</organism>
<accession>R7SEY7</accession>
<evidence type="ECO:0000256" key="1">
    <source>
        <dbReference type="SAM" id="MobiDB-lite"/>
    </source>
</evidence>
<gene>
    <name evidence="2" type="ORF">CONPUDRAFT_170292</name>
</gene>
<reference evidence="3" key="1">
    <citation type="journal article" date="2012" name="Science">
        <title>The Paleozoic origin of enzymatic lignin decomposition reconstructed from 31 fungal genomes.</title>
        <authorList>
            <person name="Floudas D."/>
            <person name="Binder M."/>
            <person name="Riley R."/>
            <person name="Barry K."/>
            <person name="Blanchette R.A."/>
            <person name="Henrissat B."/>
            <person name="Martinez A.T."/>
            <person name="Otillar R."/>
            <person name="Spatafora J.W."/>
            <person name="Yadav J.S."/>
            <person name="Aerts A."/>
            <person name="Benoit I."/>
            <person name="Boyd A."/>
            <person name="Carlson A."/>
            <person name="Copeland A."/>
            <person name="Coutinho P.M."/>
            <person name="de Vries R.P."/>
            <person name="Ferreira P."/>
            <person name="Findley K."/>
            <person name="Foster B."/>
            <person name="Gaskell J."/>
            <person name="Glotzer D."/>
            <person name="Gorecki P."/>
            <person name="Heitman J."/>
            <person name="Hesse C."/>
            <person name="Hori C."/>
            <person name="Igarashi K."/>
            <person name="Jurgens J.A."/>
            <person name="Kallen N."/>
            <person name="Kersten P."/>
            <person name="Kohler A."/>
            <person name="Kuees U."/>
            <person name="Kumar T.K.A."/>
            <person name="Kuo A."/>
            <person name="LaButti K."/>
            <person name="Larrondo L.F."/>
            <person name="Lindquist E."/>
            <person name="Ling A."/>
            <person name="Lombard V."/>
            <person name="Lucas S."/>
            <person name="Lundell T."/>
            <person name="Martin R."/>
            <person name="McLaughlin D.J."/>
            <person name="Morgenstern I."/>
            <person name="Morin E."/>
            <person name="Murat C."/>
            <person name="Nagy L.G."/>
            <person name="Nolan M."/>
            <person name="Ohm R.A."/>
            <person name="Patyshakuliyeva A."/>
            <person name="Rokas A."/>
            <person name="Ruiz-Duenas F.J."/>
            <person name="Sabat G."/>
            <person name="Salamov A."/>
            <person name="Samejima M."/>
            <person name="Schmutz J."/>
            <person name="Slot J.C."/>
            <person name="St John F."/>
            <person name="Stenlid J."/>
            <person name="Sun H."/>
            <person name="Sun S."/>
            <person name="Syed K."/>
            <person name="Tsang A."/>
            <person name="Wiebenga A."/>
            <person name="Young D."/>
            <person name="Pisabarro A."/>
            <person name="Eastwood D.C."/>
            <person name="Martin F."/>
            <person name="Cullen D."/>
            <person name="Grigoriev I.V."/>
            <person name="Hibbett D.S."/>
        </authorList>
    </citation>
    <scope>NUCLEOTIDE SEQUENCE [LARGE SCALE GENOMIC DNA]</scope>
    <source>
        <strain evidence="3">RWD-64-598 SS2</strain>
    </source>
</reference>
<keyword evidence="3" id="KW-1185">Reference proteome</keyword>
<feature type="compositionally biased region" description="Basic and acidic residues" evidence="1">
    <location>
        <begin position="132"/>
        <end position="142"/>
    </location>
</feature>
<proteinExistence type="predicted"/>
<name>R7SEY7_CONPW</name>
<protein>
    <submittedName>
        <fullName evidence="2">Uncharacterized protein</fullName>
    </submittedName>
</protein>
<dbReference type="KEGG" id="cput:CONPUDRAFT_170292"/>
<dbReference type="RefSeq" id="XP_007775654.1">
    <property type="nucleotide sequence ID" value="XM_007777464.1"/>
</dbReference>
<dbReference type="AlphaFoldDB" id="R7SEY7"/>
<feature type="region of interest" description="Disordered" evidence="1">
    <location>
        <begin position="121"/>
        <end position="142"/>
    </location>
</feature>
<dbReference type="GeneID" id="19206425"/>
<sequence length="142" mass="15686">MGARCWSAGDVHQPQAPRTSVHIRHISFPYITRTHGGAPSPAPQALALYCDRWASHGGSSLQRLPTLSVREDDEGGRHSVGFVGELHVRGNHRGWLGWRYLLATDDTRYYGGGSFVGRRSRSVGRKVQSTGESERQSDVLSF</sequence>